<dbReference type="GO" id="GO:0030170">
    <property type="term" value="F:pyridoxal phosphate binding"/>
    <property type="evidence" value="ECO:0007669"/>
    <property type="project" value="UniProtKB-UniRule"/>
</dbReference>
<feature type="modified residue" description="N6-(pyridoxal phosphate)lysine" evidence="4">
    <location>
        <position position="276"/>
    </location>
</feature>
<dbReference type="SUPFAM" id="SSF53383">
    <property type="entry name" value="PLP-dependent transferases"/>
    <property type="match status" value="1"/>
</dbReference>
<feature type="binding site" evidence="4">
    <location>
        <position position="250"/>
    </location>
    <ligand>
        <name>pyridoxal 5'-phosphate</name>
        <dbReference type="ChEBI" id="CHEBI:597326"/>
    </ligand>
</feature>
<dbReference type="GO" id="GO:0005737">
    <property type="term" value="C:cytoplasm"/>
    <property type="evidence" value="ECO:0007669"/>
    <property type="project" value="UniProtKB-SubCell"/>
</dbReference>
<evidence type="ECO:0000256" key="2">
    <source>
        <dbReference type="ARBA" id="ARBA00022801"/>
    </source>
</evidence>
<dbReference type="GO" id="GO:0019441">
    <property type="term" value="P:L-tryptophan catabolic process to kynurenine"/>
    <property type="evidence" value="ECO:0007669"/>
    <property type="project" value="TreeGrafter"/>
</dbReference>
<proteinExistence type="inferred from homology"/>
<dbReference type="EMBL" id="JADGJW010000045">
    <property type="protein sequence ID" value="KAJ3226059.1"/>
    <property type="molecule type" value="Genomic_DNA"/>
</dbReference>
<dbReference type="PIRSF" id="PIRSF038800">
    <property type="entry name" value="KYNU"/>
    <property type="match status" value="1"/>
</dbReference>
<evidence type="ECO:0000256" key="5">
    <source>
        <dbReference type="PIRNR" id="PIRNR038800"/>
    </source>
</evidence>
<evidence type="ECO:0000256" key="3">
    <source>
        <dbReference type="ARBA" id="ARBA00022898"/>
    </source>
</evidence>
<organism evidence="6 7">
    <name type="scientific">Clydaea vesicula</name>
    <dbReference type="NCBI Taxonomy" id="447962"/>
    <lineage>
        <taxon>Eukaryota</taxon>
        <taxon>Fungi</taxon>
        <taxon>Fungi incertae sedis</taxon>
        <taxon>Chytridiomycota</taxon>
        <taxon>Chytridiomycota incertae sedis</taxon>
        <taxon>Chytridiomycetes</taxon>
        <taxon>Lobulomycetales</taxon>
        <taxon>Lobulomycetaceae</taxon>
        <taxon>Clydaea</taxon>
    </lineage>
</organism>
<feature type="binding site" evidence="4">
    <location>
        <position position="305"/>
    </location>
    <ligand>
        <name>pyridoxal 5'-phosphate</name>
        <dbReference type="ChEBI" id="CHEBI:597326"/>
    </ligand>
</feature>
<dbReference type="Proteomes" id="UP001211065">
    <property type="component" value="Unassembled WGS sequence"/>
</dbReference>
<dbReference type="Pfam" id="PF22580">
    <property type="entry name" value="KYNU_C"/>
    <property type="match status" value="1"/>
</dbReference>
<comment type="cofactor">
    <cofactor evidence="4 5">
        <name>pyridoxal 5'-phosphate</name>
        <dbReference type="ChEBI" id="CHEBI:597326"/>
    </cofactor>
</comment>
<comment type="subunit">
    <text evidence="4 5">Homodimer.</text>
</comment>
<dbReference type="GO" id="GO:0019805">
    <property type="term" value="P:quinolinate biosynthetic process"/>
    <property type="evidence" value="ECO:0007669"/>
    <property type="project" value="UniProtKB-UniRule"/>
</dbReference>
<comment type="caution">
    <text evidence="6">The sequence shown here is derived from an EMBL/GenBank/DDBJ whole genome shotgun (WGS) entry which is preliminary data.</text>
</comment>
<name>A0AAD5XYM2_9FUNG</name>
<dbReference type="PANTHER" id="PTHR14084:SF0">
    <property type="entry name" value="KYNURENINASE"/>
    <property type="match status" value="1"/>
</dbReference>
<reference evidence="6" key="1">
    <citation type="submission" date="2020-05" db="EMBL/GenBank/DDBJ databases">
        <title>Phylogenomic resolution of chytrid fungi.</title>
        <authorList>
            <person name="Stajich J.E."/>
            <person name="Amses K."/>
            <person name="Simmons R."/>
            <person name="Seto K."/>
            <person name="Myers J."/>
            <person name="Bonds A."/>
            <person name="Quandt C.A."/>
            <person name="Barry K."/>
            <person name="Liu P."/>
            <person name="Grigoriev I."/>
            <person name="Longcore J.E."/>
            <person name="James T.Y."/>
        </authorList>
    </citation>
    <scope>NUCLEOTIDE SEQUENCE</scope>
    <source>
        <strain evidence="6">JEL0476</strain>
    </source>
</reference>
<feature type="binding site" evidence="4">
    <location>
        <begin position="165"/>
        <end position="168"/>
    </location>
    <ligand>
        <name>pyridoxal 5'-phosphate</name>
        <dbReference type="ChEBI" id="CHEBI:597326"/>
    </ligand>
</feature>
<dbReference type="InterPro" id="IPR010111">
    <property type="entry name" value="Kynureninase"/>
</dbReference>
<dbReference type="InterPro" id="IPR015424">
    <property type="entry name" value="PyrdxlP-dep_Trfase"/>
</dbReference>
<evidence type="ECO:0000313" key="7">
    <source>
        <dbReference type="Proteomes" id="UP001211065"/>
    </source>
</evidence>
<dbReference type="GO" id="GO:0030429">
    <property type="term" value="F:kynureninase activity"/>
    <property type="evidence" value="ECO:0007669"/>
    <property type="project" value="UniProtKB-UniRule"/>
</dbReference>
<comment type="function">
    <text evidence="4 5">Catalyzes the cleavage of L-kynurenine (L-Kyn) and L-3-hydroxykynurenine (L-3OHKyn) into anthranilic acid (AA) and 3-hydroxyanthranilic acid (3-OHAA), respectively.</text>
</comment>
<feature type="binding site" evidence="4">
    <location>
        <position position="138"/>
    </location>
    <ligand>
        <name>pyridoxal 5'-phosphate</name>
        <dbReference type="ChEBI" id="CHEBI:597326"/>
    </ligand>
</feature>
<comment type="subcellular location">
    <subcellularLocation>
        <location evidence="4 5">Cytoplasm</location>
    </subcellularLocation>
</comment>
<comment type="catalytic activity">
    <reaction evidence="5">
        <text>3-hydroxy-L-kynurenine + H2O = 3-hydroxyanthranilate + L-alanine + H(+)</text>
        <dbReference type="Rhea" id="RHEA:25143"/>
        <dbReference type="ChEBI" id="CHEBI:15377"/>
        <dbReference type="ChEBI" id="CHEBI:15378"/>
        <dbReference type="ChEBI" id="CHEBI:36559"/>
        <dbReference type="ChEBI" id="CHEBI:57972"/>
        <dbReference type="ChEBI" id="CHEBI:58125"/>
        <dbReference type="EC" id="3.7.1.3"/>
    </reaction>
</comment>
<dbReference type="InterPro" id="IPR015422">
    <property type="entry name" value="PyrdxlP-dep_Trfase_small"/>
</dbReference>
<comment type="catalytic activity">
    <reaction evidence="4 5">
        <text>L-kynurenine + H2O = anthranilate + L-alanine + H(+)</text>
        <dbReference type="Rhea" id="RHEA:16813"/>
        <dbReference type="ChEBI" id="CHEBI:15377"/>
        <dbReference type="ChEBI" id="CHEBI:15378"/>
        <dbReference type="ChEBI" id="CHEBI:16567"/>
        <dbReference type="ChEBI" id="CHEBI:57959"/>
        <dbReference type="ChEBI" id="CHEBI:57972"/>
        <dbReference type="EC" id="3.7.1.3"/>
    </reaction>
</comment>
<dbReference type="AlphaFoldDB" id="A0AAD5XYM2"/>
<gene>
    <name evidence="4" type="primary">BNA5</name>
    <name evidence="6" type="ORF">HK099_005644</name>
</gene>
<comment type="pathway">
    <text evidence="4 5">Amino-acid degradation; L-kynurenine degradation; L-alanine and anthranilate from L-kynurenine: step 1/1.</text>
</comment>
<feature type="binding site" evidence="4">
    <location>
        <position position="333"/>
    </location>
    <ligand>
        <name>pyridoxal 5'-phosphate</name>
        <dbReference type="ChEBI" id="CHEBI:597326"/>
    </ligand>
</feature>
<dbReference type="GO" id="GO:0034354">
    <property type="term" value="P:'de novo' NAD+ biosynthetic process from L-tryptophan"/>
    <property type="evidence" value="ECO:0007669"/>
    <property type="project" value="UniProtKB-UniRule"/>
</dbReference>
<evidence type="ECO:0000256" key="1">
    <source>
        <dbReference type="ARBA" id="ARBA00022642"/>
    </source>
</evidence>
<comment type="similarity">
    <text evidence="4 5">Belongs to the kynureninase family.</text>
</comment>
<sequence>MDSDIKLNPFEVALSNLSISSDFDSKDFAQILDDKHPSLKEEFNLPKINKVTFKRHLPVANGDSNAVYFCGNSLGLQPKITKKLINEELEVWAESGVNGHFDHPHERPWALIDDHVIEESAKIVGAKASEVAILNSLTSNLHFAMISFYRPTPMKYKILMESKAFPSDYFAFQSQVKYHGFDPKDAIIQLEPRKGEYTLRTEDIIKKIKEEGNQIALVLFSGVQYYTGQCFNMKEITKAGHEMNCVVGFDLAHAVGNVVLKLHDWDVDFACWCTYKYLNSGPGNIGGLFIHGKHANSQIPRLSGWWGAKPENKFDMALNFDPVFGANAYRLSNPCVIAVVALLGSLSVFKKTTMLELRQRSILLTGYLEKLLLNIDSNQNKFRIITPKNHMERGCQLSLQFSSSEEMIKIFEGLNIEGIVVDERKPDVIRVSPAPLYNTFADCFKFAEVLKKLLQTV</sequence>
<dbReference type="Gene3D" id="3.90.1150.10">
    <property type="entry name" value="Aspartate Aminotransferase, domain 1"/>
    <property type="match status" value="1"/>
</dbReference>
<evidence type="ECO:0000256" key="4">
    <source>
        <dbReference type="HAMAP-Rule" id="MF_03017"/>
    </source>
</evidence>
<comment type="pathway">
    <text evidence="4 5">Cofactor biosynthesis; NAD(+) biosynthesis; quinolinate from L-kynurenine: step 2/3.</text>
</comment>
<keyword evidence="4 5" id="KW-0963">Cytoplasm</keyword>
<keyword evidence="2 4" id="KW-0378">Hydrolase</keyword>
<keyword evidence="7" id="KW-1185">Reference proteome</keyword>
<feature type="binding site" evidence="4">
    <location>
        <position position="253"/>
    </location>
    <ligand>
        <name>pyridoxal 5'-phosphate</name>
        <dbReference type="ChEBI" id="CHEBI:597326"/>
    </ligand>
</feature>
<dbReference type="PANTHER" id="PTHR14084">
    <property type="entry name" value="KYNURENINASE"/>
    <property type="match status" value="1"/>
</dbReference>
<protein>
    <recommendedName>
        <fullName evidence="4 5">Kynureninase</fullName>
        <ecNumber evidence="4 5">3.7.1.3</ecNumber>
    </recommendedName>
    <alternativeName>
        <fullName evidence="4">Biosynthesis of nicotinic acid protein 5</fullName>
    </alternativeName>
    <alternativeName>
        <fullName evidence="4">L-kynurenine hydrolase</fullName>
    </alternativeName>
</protein>
<dbReference type="InterPro" id="IPR015421">
    <property type="entry name" value="PyrdxlP-dep_Trfase_major"/>
</dbReference>
<dbReference type="NCBIfam" id="TIGR01814">
    <property type="entry name" value="kynureninase"/>
    <property type="match status" value="1"/>
</dbReference>
<dbReference type="GO" id="GO:0097053">
    <property type="term" value="P:L-kynurenine catabolic process"/>
    <property type="evidence" value="ECO:0007669"/>
    <property type="project" value="UniProtKB-UniRule"/>
</dbReference>
<evidence type="ECO:0000313" key="6">
    <source>
        <dbReference type="EMBL" id="KAJ3226059.1"/>
    </source>
</evidence>
<feature type="binding site" evidence="4">
    <location>
        <position position="275"/>
    </location>
    <ligand>
        <name>pyridoxal 5'-phosphate</name>
        <dbReference type="ChEBI" id="CHEBI:597326"/>
    </ligand>
</feature>
<feature type="binding site" evidence="4">
    <location>
        <position position="221"/>
    </location>
    <ligand>
        <name>pyridoxal 5'-phosphate</name>
        <dbReference type="ChEBI" id="CHEBI:597326"/>
    </ligand>
</feature>
<dbReference type="Gene3D" id="3.40.640.10">
    <property type="entry name" value="Type I PLP-dependent aspartate aminotransferase-like (Major domain)"/>
    <property type="match status" value="1"/>
</dbReference>
<dbReference type="EC" id="3.7.1.3" evidence="4 5"/>
<dbReference type="GO" id="GO:0043420">
    <property type="term" value="P:anthranilate metabolic process"/>
    <property type="evidence" value="ECO:0007669"/>
    <property type="project" value="UniProtKB-UniRule"/>
</dbReference>
<feature type="binding site" evidence="4">
    <location>
        <position position="137"/>
    </location>
    <ligand>
        <name>pyridoxal 5'-phosphate</name>
        <dbReference type="ChEBI" id="CHEBI:597326"/>
    </ligand>
</feature>
<accession>A0AAD5XYM2</accession>
<dbReference type="HAMAP" id="MF_01970">
    <property type="entry name" value="Kynureninase"/>
    <property type="match status" value="1"/>
</dbReference>
<keyword evidence="1 4" id="KW-0662">Pyridine nucleotide biosynthesis</keyword>
<dbReference type="FunFam" id="3.40.640.10:FF:000031">
    <property type="entry name" value="Kynureninase"/>
    <property type="match status" value="1"/>
</dbReference>
<keyword evidence="3 4" id="KW-0663">Pyridoxal phosphate</keyword>